<dbReference type="AlphaFoldDB" id="A0A1X2CI13"/>
<dbReference type="Gene3D" id="3.40.50.10600">
    <property type="entry name" value="SpoIIaa-like domains"/>
    <property type="match status" value="1"/>
</dbReference>
<keyword evidence="3" id="KW-1185">Reference proteome</keyword>
<feature type="transmembrane region" description="Helical" evidence="1">
    <location>
        <begin position="135"/>
        <end position="152"/>
    </location>
</feature>
<dbReference type="InterPro" id="IPR036513">
    <property type="entry name" value="STAS_dom_sf"/>
</dbReference>
<evidence type="ECO:0000256" key="1">
    <source>
        <dbReference type="SAM" id="Phobius"/>
    </source>
</evidence>
<keyword evidence="1" id="KW-1133">Transmembrane helix</keyword>
<name>A0A1X2CI13_9MYCO</name>
<dbReference type="EMBL" id="LQPQ01000111">
    <property type="protein sequence ID" value="ORW75570.1"/>
    <property type="molecule type" value="Genomic_DNA"/>
</dbReference>
<dbReference type="OrthoDB" id="4729899at2"/>
<gene>
    <name evidence="2" type="ORF">AWC22_22840</name>
</gene>
<protein>
    <recommendedName>
        <fullName evidence="4">STAS/SEC14 domain-containing protein</fullName>
    </recommendedName>
</protein>
<keyword evidence="1" id="KW-0472">Membrane</keyword>
<dbReference type="STRING" id="486698.AWC22_22840"/>
<dbReference type="InterPro" id="IPR021866">
    <property type="entry name" value="SpoIIAA-like"/>
</dbReference>
<dbReference type="Pfam" id="PF11964">
    <property type="entry name" value="SpoIIAA-like"/>
    <property type="match status" value="1"/>
</dbReference>
<accession>A0A1X2CI13</accession>
<evidence type="ECO:0008006" key="4">
    <source>
        <dbReference type="Google" id="ProtNLM"/>
    </source>
</evidence>
<reference evidence="2 3" key="1">
    <citation type="submission" date="2016-01" db="EMBL/GenBank/DDBJ databases">
        <title>The new phylogeny of the genus Mycobacterium.</title>
        <authorList>
            <person name="Tarcisio F."/>
            <person name="Conor M."/>
            <person name="Antonella G."/>
            <person name="Elisabetta G."/>
            <person name="Giulia F.S."/>
            <person name="Sara T."/>
            <person name="Anna F."/>
            <person name="Clotilde B."/>
            <person name="Roberto B."/>
            <person name="Veronica D.S."/>
            <person name="Fabio R."/>
            <person name="Monica P."/>
            <person name="Olivier J."/>
            <person name="Enrico T."/>
            <person name="Nicola S."/>
        </authorList>
    </citation>
    <scope>NUCLEOTIDE SEQUENCE [LARGE SCALE GENOMIC DNA]</scope>
    <source>
        <strain evidence="2 3">DSM 45176</strain>
    </source>
</reference>
<evidence type="ECO:0000313" key="2">
    <source>
        <dbReference type="EMBL" id="ORW75570.1"/>
    </source>
</evidence>
<keyword evidence="1" id="KW-0812">Transmembrane</keyword>
<proteinExistence type="predicted"/>
<organism evidence="2 3">
    <name type="scientific">Mycobacterium riyadhense</name>
    <dbReference type="NCBI Taxonomy" id="486698"/>
    <lineage>
        <taxon>Bacteria</taxon>
        <taxon>Bacillati</taxon>
        <taxon>Actinomycetota</taxon>
        <taxon>Actinomycetes</taxon>
        <taxon>Mycobacteriales</taxon>
        <taxon>Mycobacteriaceae</taxon>
        <taxon>Mycobacterium</taxon>
    </lineage>
</organism>
<dbReference type="SUPFAM" id="SSF52091">
    <property type="entry name" value="SpoIIaa-like"/>
    <property type="match status" value="1"/>
</dbReference>
<dbReference type="Proteomes" id="UP000193087">
    <property type="component" value="Unassembled WGS sequence"/>
</dbReference>
<dbReference type="InterPro" id="IPR038396">
    <property type="entry name" value="SpoIIAA-like_sf"/>
</dbReference>
<sequence>MLKQLSDVPDDVQALEALGTVTAADYANVFAPLVGRARNANRRLRLLYQFGADFERLTLGALLADTRLGISYLPLLDGCALVSDVNWIREPARHLGRWMPCPVRVYANNERDEAAAWLASLPKGAKTSIPQMARAYIGGTIAAVVSIGKLLFRGDIRRGRRGH</sequence>
<evidence type="ECO:0000313" key="3">
    <source>
        <dbReference type="Proteomes" id="UP000193087"/>
    </source>
</evidence>
<comment type="caution">
    <text evidence="2">The sequence shown here is derived from an EMBL/GenBank/DDBJ whole genome shotgun (WGS) entry which is preliminary data.</text>
</comment>